<dbReference type="PANTHER" id="PTHR36302">
    <property type="entry name" value="BLR7088 PROTEIN"/>
    <property type="match status" value="1"/>
</dbReference>
<dbReference type="Proteomes" id="UP000544134">
    <property type="component" value="Unassembled WGS sequence"/>
</dbReference>
<dbReference type="AlphaFoldDB" id="A0A848INN7"/>
<evidence type="ECO:0000313" key="1">
    <source>
        <dbReference type="EMBL" id="NMM03391.1"/>
    </source>
</evidence>
<keyword evidence="2" id="KW-1185">Reference proteome</keyword>
<gene>
    <name evidence="1" type="ORF">HHL24_36600</name>
</gene>
<sequence length="129" mass="14335">MDADRMTEMLAVARLNIPAHARIDLKPSGIHVMFFDLKNSLTYKSTIPMTLSFQKARAIYVIVTVEKAGAMTFGDMDGMKTLMCLLAIAQLVVAHPNSARRRWLRLSRGIASSEALVTHRTAKIYGDVL</sequence>
<dbReference type="EMBL" id="JABBGJ010000052">
    <property type="protein sequence ID" value="NMM03391.1"/>
    <property type="molecule type" value="Genomic_DNA"/>
</dbReference>
<dbReference type="InterPro" id="IPR058248">
    <property type="entry name" value="Lxx211020-like"/>
</dbReference>
<dbReference type="InterPro" id="IPR007410">
    <property type="entry name" value="LpqE-like"/>
</dbReference>
<reference evidence="1 2" key="1">
    <citation type="submission" date="2020-04" db="EMBL/GenBank/DDBJ databases">
        <title>Paraburkholderia sp. RP-4-7 isolated from soil.</title>
        <authorList>
            <person name="Dahal R.H."/>
        </authorList>
    </citation>
    <scope>NUCLEOTIDE SEQUENCE [LARGE SCALE GENOMIC DNA]</scope>
    <source>
        <strain evidence="1 2">RP-4-7</strain>
    </source>
</reference>
<accession>A0A848INN7</accession>
<organism evidence="1 2">
    <name type="scientific">Paraburkholderia polaris</name>
    <dbReference type="NCBI Taxonomy" id="2728848"/>
    <lineage>
        <taxon>Bacteria</taxon>
        <taxon>Pseudomonadati</taxon>
        <taxon>Pseudomonadota</taxon>
        <taxon>Betaproteobacteria</taxon>
        <taxon>Burkholderiales</taxon>
        <taxon>Burkholderiaceae</taxon>
        <taxon>Paraburkholderia</taxon>
    </lineage>
</organism>
<proteinExistence type="predicted"/>
<comment type="caution">
    <text evidence="1">The sequence shown here is derived from an EMBL/GenBank/DDBJ whole genome shotgun (WGS) entry which is preliminary data.</text>
</comment>
<dbReference type="PANTHER" id="PTHR36302:SF1">
    <property type="entry name" value="COPPER CHAPERONE PCU(A)C"/>
    <property type="match status" value="1"/>
</dbReference>
<dbReference type="RefSeq" id="WP_169490139.1">
    <property type="nucleotide sequence ID" value="NZ_JABBGJ010000052.1"/>
</dbReference>
<protein>
    <submittedName>
        <fullName evidence="1">Copper chaperone PCu(A)C</fullName>
    </submittedName>
</protein>
<dbReference type="InterPro" id="IPR036182">
    <property type="entry name" value="PCuAC_sf"/>
</dbReference>
<dbReference type="SUPFAM" id="SSF110087">
    <property type="entry name" value="DR1885-like metal-binding protein"/>
    <property type="match status" value="1"/>
</dbReference>
<evidence type="ECO:0000313" key="2">
    <source>
        <dbReference type="Proteomes" id="UP000544134"/>
    </source>
</evidence>
<name>A0A848INN7_9BURK</name>
<dbReference type="Gene3D" id="2.60.40.1890">
    <property type="entry name" value="PCu(A)C copper chaperone"/>
    <property type="match status" value="1"/>
</dbReference>
<dbReference type="Pfam" id="PF04314">
    <property type="entry name" value="PCuAC"/>
    <property type="match status" value="1"/>
</dbReference>